<evidence type="ECO:0000313" key="3">
    <source>
        <dbReference type="Proteomes" id="UP001516400"/>
    </source>
</evidence>
<dbReference type="AlphaFoldDB" id="A0ABD2N4N9"/>
<evidence type="ECO:0000256" key="1">
    <source>
        <dbReference type="SAM" id="MobiDB-lite"/>
    </source>
</evidence>
<feature type="compositionally biased region" description="Polar residues" evidence="1">
    <location>
        <begin position="39"/>
        <end position="48"/>
    </location>
</feature>
<sequence>MSSLADKILALARQTGNQKDSPRKQNYNINSDDELANASKRSTSSQKSMRICSIIIQENGMALTENSTTIDIKNCDKSENGNENVDEENQMSYVENIIMIGTSEYSAANGIENCGDDESEVKG</sequence>
<keyword evidence="3" id="KW-1185">Reference proteome</keyword>
<accession>A0ABD2N4N9</accession>
<protein>
    <submittedName>
        <fullName evidence="2">Uncharacterized protein</fullName>
    </submittedName>
</protein>
<gene>
    <name evidence="2" type="ORF">HHI36_015126</name>
</gene>
<feature type="region of interest" description="Disordered" evidence="1">
    <location>
        <begin position="1"/>
        <end position="48"/>
    </location>
</feature>
<name>A0ABD2N4N9_9CUCU</name>
<reference evidence="2 3" key="1">
    <citation type="journal article" date="2021" name="BMC Biol.">
        <title>Horizontally acquired antibacterial genes associated with adaptive radiation of ladybird beetles.</title>
        <authorList>
            <person name="Li H.S."/>
            <person name="Tang X.F."/>
            <person name="Huang Y.H."/>
            <person name="Xu Z.Y."/>
            <person name="Chen M.L."/>
            <person name="Du X.Y."/>
            <person name="Qiu B.Y."/>
            <person name="Chen P.T."/>
            <person name="Zhang W."/>
            <person name="Slipinski A."/>
            <person name="Escalona H.E."/>
            <person name="Waterhouse R.M."/>
            <person name="Zwick A."/>
            <person name="Pang H."/>
        </authorList>
    </citation>
    <scope>NUCLEOTIDE SEQUENCE [LARGE SCALE GENOMIC DNA]</scope>
    <source>
        <strain evidence="2">SYSU2018</strain>
    </source>
</reference>
<dbReference type="Proteomes" id="UP001516400">
    <property type="component" value="Unassembled WGS sequence"/>
</dbReference>
<dbReference type="EMBL" id="JABFTP020000062">
    <property type="protein sequence ID" value="KAL3273696.1"/>
    <property type="molecule type" value="Genomic_DNA"/>
</dbReference>
<organism evidence="2 3">
    <name type="scientific">Cryptolaemus montrouzieri</name>
    <dbReference type="NCBI Taxonomy" id="559131"/>
    <lineage>
        <taxon>Eukaryota</taxon>
        <taxon>Metazoa</taxon>
        <taxon>Ecdysozoa</taxon>
        <taxon>Arthropoda</taxon>
        <taxon>Hexapoda</taxon>
        <taxon>Insecta</taxon>
        <taxon>Pterygota</taxon>
        <taxon>Neoptera</taxon>
        <taxon>Endopterygota</taxon>
        <taxon>Coleoptera</taxon>
        <taxon>Polyphaga</taxon>
        <taxon>Cucujiformia</taxon>
        <taxon>Coccinelloidea</taxon>
        <taxon>Coccinellidae</taxon>
        <taxon>Scymninae</taxon>
        <taxon>Scymnini</taxon>
        <taxon>Cryptolaemus</taxon>
    </lineage>
</organism>
<feature type="compositionally biased region" description="Polar residues" evidence="1">
    <location>
        <begin position="14"/>
        <end position="30"/>
    </location>
</feature>
<evidence type="ECO:0000313" key="2">
    <source>
        <dbReference type="EMBL" id="KAL3273696.1"/>
    </source>
</evidence>
<proteinExistence type="predicted"/>
<comment type="caution">
    <text evidence="2">The sequence shown here is derived from an EMBL/GenBank/DDBJ whole genome shotgun (WGS) entry which is preliminary data.</text>
</comment>